<sequence length="257" mass="28013">MAITRRQFIAAGGAAGILLSTPLVAGTTAARVELVSAARAIALGENQRLQITDHGRQAQWYRNGSTISLDTGAPHETRIVAAALDGDNAVLLDRSQRRLSWFRPDGSQARHIDLTDLQEPADFVLNGDHALIADVHGHRLMRLHLRNESRVWLQSDRPLNGPASLAKTAERITLLTLGDRRLHHFTLTGDSLGSEVSTLTMPSGLTAVNDQLLIMDRCQKQLCWADRATPVLALPQTSAQQLAHLSWQPGSNLLISV</sequence>
<evidence type="ECO:0008006" key="4">
    <source>
        <dbReference type="Google" id="ProtNLM"/>
    </source>
</evidence>
<dbReference type="InterPro" id="IPR006311">
    <property type="entry name" value="TAT_signal"/>
</dbReference>
<keyword evidence="3" id="KW-1185">Reference proteome</keyword>
<dbReference type="Proteomes" id="UP000029443">
    <property type="component" value="Unassembled WGS sequence"/>
</dbReference>
<feature type="chain" id="PRO_5045439572" description="Twin-arginine translocation pathway signal" evidence="1">
    <location>
        <begin position="26"/>
        <end position="257"/>
    </location>
</feature>
<dbReference type="SUPFAM" id="SSF63825">
    <property type="entry name" value="YWTD domain"/>
    <property type="match status" value="1"/>
</dbReference>
<evidence type="ECO:0000313" key="2">
    <source>
        <dbReference type="EMBL" id="KGD61315.1"/>
    </source>
</evidence>
<dbReference type="RefSeq" id="WP_035247244.1">
    <property type="nucleotide sequence ID" value="NZ_ARXU01000005.1"/>
</dbReference>
<dbReference type="PROSITE" id="PS51318">
    <property type="entry name" value="TAT"/>
    <property type="match status" value="1"/>
</dbReference>
<protein>
    <recommendedName>
        <fullName evidence="4">Twin-arginine translocation pathway signal</fullName>
    </recommendedName>
</protein>
<proteinExistence type="predicted"/>
<evidence type="ECO:0000313" key="3">
    <source>
        <dbReference type="Proteomes" id="UP000029443"/>
    </source>
</evidence>
<accession>A0ABR4WDG1</accession>
<name>A0ABR4WDG1_9GAMM</name>
<keyword evidence="1" id="KW-0732">Signal</keyword>
<comment type="caution">
    <text evidence="2">The sequence shown here is derived from an EMBL/GenBank/DDBJ whole genome shotgun (WGS) entry which is preliminary data.</text>
</comment>
<gene>
    <name evidence="2" type="ORF">T9A_01764</name>
</gene>
<feature type="signal peptide" evidence="1">
    <location>
        <begin position="1"/>
        <end position="25"/>
    </location>
</feature>
<organism evidence="2 3">
    <name type="scientific">Alcanivorax jadensis T9</name>
    <dbReference type="NCBI Taxonomy" id="1177181"/>
    <lineage>
        <taxon>Bacteria</taxon>
        <taxon>Pseudomonadati</taxon>
        <taxon>Pseudomonadota</taxon>
        <taxon>Gammaproteobacteria</taxon>
        <taxon>Oceanospirillales</taxon>
        <taxon>Alcanivoracaceae</taxon>
        <taxon>Alcanivorax</taxon>
    </lineage>
</organism>
<dbReference type="EMBL" id="ARXU01000005">
    <property type="protein sequence ID" value="KGD61315.1"/>
    <property type="molecule type" value="Genomic_DNA"/>
</dbReference>
<reference evidence="2 3" key="1">
    <citation type="submission" date="2012-09" db="EMBL/GenBank/DDBJ databases">
        <title>Genome Sequence of alkane-degrading Bacterium Alcanivorax jadensis T9.</title>
        <authorList>
            <person name="Lai Q."/>
            <person name="Shao Z."/>
        </authorList>
    </citation>
    <scope>NUCLEOTIDE SEQUENCE [LARGE SCALE GENOMIC DNA]</scope>
    <source>
        <strain evidence="2 3">T9</strain>
    </source>
</reference>
<evidence type="ECO:0000256" key="1">
    <source>
        <dbReference type="SAM" id="SignalP"/>
    </source>
</evidence>